<keyword evidence="4" id="KW-0276">Fatty acid metabolism</keyword>
<dbReference type="EC" id="1.3.1.104" evidence="11"/>
<evidence type="ECO:0000256" key="4">
    <source>
        <dbReference type="ARBA" id="ARBA00022832"/>
    </source>
</evidence>
<dbReference type="GO" id="GO:0006633">
    <property type="term" value="P:fatty acid biosynthetic process"/>
    <property type="evidence" value="ECO:0007669"/>
    <property type="project" value="UniProtKB-KW"/>
</dbReference>
<keyword evidence="10" id="KW-0275">Fatty acid biosynthesis</keyword>
<dbReference type="Proteomes" id="UP001194746">
    <property type="component" value="Unassembled WGS sequence"/>
</dbReference>
<keyword evidence="7" id="KW-0560">Oxidoreductase</keyword>
<dbReference type="InterPro" id="IPR036291">
    <property type="entry name" value="NAD(P)-bd_dom_sf"/>
</dbReference>
<dbReference type="InterPro" id="IPR013154">
    <property type="entry name" value="ADH-like_N"/>
</dbReference>
<evidence type="ECO:0000256" key="6">
    <source>
        <dbReference type="ARBA" id="ARBA00022946"/>
    </source>
</evidence>
<evidence type="ECO:0000256" key="2">
    <source>
        <dbReference type="ARBA" id="ARBA00010371"/>
    </source>
</evidence>
<feature type="domain" description="Enoyl reductase (ER)" evidence="13">
    <location>
        <begin position="16"/>
        <end position="352"/>
    </location>
</feature>
<evidence type="ECO:0000259" key="13">
    <source>
        <dbReference type="SMART" id="SM00829"/>
    </source>
</evidence>
<keyword evidence="15" id="KW-1185">Reference proteome</keyword>
<dbReference type="InterPro" id="IPR011032">
    <property type="entry name" value="GroES-like_sf"/>
</dbReference>
<keyword evidence="9" id="KW-0496">Mitochondrion</keyword>
<dbReference type="EMBL" id="VCAU01000041">
    <property type="protein sequence ID" value="KAF9888997.1"/>
    <property type="molecule type" value="Genomic_DNA"/>
</dbReference>
<dbReference type="Pfam" id="PF08240">
    <property type="entry name" value="ADH_N"/>
    <property type="match status" value="1"/>
</dbReference>
<comment type="caution">
    <text evidence="14">The sequence shown here is derived from an EMBL/GenBank/DDBJ whole genome shotgun (WGS) entry which is preliminary data.</text>
</comment>
<dbReference type="Gene3D" id="3.40.50.720">
    <property type="entry name" value="NAD(P)-binding Rossmann-like Domain"/>
    <property type="match status" value="1"/>
</dbReference>
<evidence type="ECO:0000256" key="1">
    <source>
        <dbReference type="ARBA" id="ARBA00004173"/>
    </source>
</evidence>
<dbReference type="GO" id="GO:0005739">
    <property type="term" value="C:mitochondrion"/>
    <property type="evidence" value="ECO:0007669"/>
    <property type="project" value="UniProtKB-SubCell"/>
</dbReference>
<comment type="subcellular location">
    <subcellularLocation>
        <location evidence="1">Mitochondrion</location>
    </subcellularLocation>
</comment>
<dbReference type="InterPro" id="IPR020843">
    <property type="entry name" value="ER"/>
</dbReference>
<evidence type="ECO:0000256" key="9">
    <source>
        <dbReference type="ARBA" id="ARBA00023128"/>
    </source>
</evidence>
<dbReference type="AlphaFoldDB" id="A0AAD4CMD5"/>
<dbReference type="InterPro" id="IPR051034">
    <property type="entry name" value="Mito_Enoyl-ACP_Reductase"/>
</dbReference>
<keyword evidence="5" id="KW-0521">NADP</keyword>
<evidence type="ECO:0000256" key="10">
    <source>
        <dbReference type="ARBA" id="ARBA00023160"/>
    </source>
</evidence>
<comment type="similarity">
    <text evidence="2">Belongs to the zinc-containing alcohol dehydrogenase family. Quinone oxidoreductase subfamily.</text>
</comment>
<evidence type="ECO:0000256" key="12">
    <source>
        <dbReference type="ARBA" id="ARBA00048843"/>
    </source>
</evidence>
<comment type="catalytic activity">
    <reaction evidence="12">
        <text>a 2,3-saturated acyl-[ACP] + NADP(+) = a (2E)-enoyl-[ACP] + NADPH + H(+)</text>
        <dbReference type="Rhea" id="RHEA:22564"/>
        <dbReference type="Rhea" id="RHEA-COMP:9925"/>
        <dbReference type="Rhea" id="RHEA-COMP:9926"/>
        <dbReference type="ChEBI" id="CHEBI:15378"/>
        <dbReference type="ChEBI" id="CHEBI:57783"/>
        <dbReference type="ChEBI" id="CHEBI:58349"/>
        <dbReference type="ChEBI" id="CHEBI:78784"/>
        <dbReference type="ChEBI" id="CHEBI:78785"/>
        <dbReference type="EC" id="1.3.1.104"/>
    </reaction>
</comment>
<evidence type="ECO:0000256" key="3">
    <source>
        <dbReference type="ARBA" id="ARBA00022516"/>
    </source>
</evidence>
<evidence type="ECO:0000256" key="11">
    <source>
        <dbReference type="ARBA" id="ARBA00038963"/>
    </source>
</evidence>
<sequence>MCAQTVTFQHHSSEPAQVIRIHHHDSVGDSLLPPDSVLLKLLAAPINPQDLLVIAGRYPVQPHYSHADEPIPGYDGVALVERTGANVTTLQPGDHVIPRAHGMGTWRSEAVMPAASLLQVSNRLEPSTAALLKTGCSTAYLLLESSGTLQPGDMIAINAASGWVARMVVQFARLRGCPGICIIRDREDVEGTCQSLLDLGAHAVLTESQLAKEGLAGAHTGGRRVMLALDAVFGEPGQRLAALLSTGGTFINYGSLGGAAGQITLTQELLFWKQITFRNFRLSQALAQYTEPAQVQLLVWFGELFEQGQLVAPPVSKIEWKEISTLEDRVRRALSQIAGRPAGMVGGPKPVLQF</sequence>
<keyword evidence="8" id="KW-0443">Lipid metabolism</keyword>
<evidence type="ECO:0000256" key="5">
    <source>
        <dbReference type="ARBA" id="ARBA00022857"/>
    </source>
</evidence>
<evidence type="ECO:0000313" key="15">
    <source>
        <dbReference type="Proteomes" id="UP001194746"/>
    </source>
</evidence>
<dbReference type="PANTHER" id="PTHR43981">
    <property type="entry name" value="ENOYL-[ACYL-CARRIER-PROTEIN] REDUCTASE, MITOCHONDRIAL"/>
    <property type="match status" value="1"/>
</dbReference>
<dbReference type="CDD" id="cd08290">
    <property type="entry name" value="ETR"/>
    <property type="match status" value="1"/>
</dbReference>
<dbReference type="PANTHER" id="PTHR43981:SF2">
    <property type="entry name" value="ENOYL-[ACYL-CARRIER-PROTEIN] REDUCTASE, MITOCHONDRIAL"/>
    <property type="match status" value="1"/>
</dbReference>
<reference evidence="14" key="1">
    <citation type="journal article" date="2019" name="Beilstein J. Org. Chem.">
        <title>Nanangenines: drimane sesquiterpenoids as the dominant metabolite cohort of a novel Australian fungus, Aspergillus nanangensis.</title>
        <authorList>
            <person name="Lacey H.J."/>
            <person name="Gilchrist C.L.M."/>
            <person name="Crombie A."/>
            <person name="Kalaitzis J.A."/>
            <person name="Vuong D."/>
            <person name="Rutledge P.J."/>
            <person name="Turner P."/>
            <person name="Pitt J.I."/>
            <person name="Lacey E."/>
            <person name="Chooi Y.H."/>
            <person name="Piggott A.M."/>
        </authorList>
    </citation>
    <scope>NUCLEOTIDE SEQUENCE</scope>
    <source>
        <strain evidence="14">MST-FP2251</strain>
    </source>
</reference>
<evidence type="ECO:0000313" key="14">
    <source>
        <dbReference type="EMBL" id="KAF9888997.1"/>
    </source>
</evidence>
<reference evidence="14" key="2">
    <citation type="submission" date="2020-02" db="EMBL/GenBank/DDBJ databases">
        <authorList>
            <person name="Gilchrist C.L.M."/>
            <person name="Chooi Y.-H."/>
        </authorList>
    </citation>
    <scope>NUCLEOTIDE SEQUENCE</scope>
    <source>
        <strain evidence="14">MST-FP2251</strain>
    </source>
</reference>
<protein>
    <recommendedName>
        <fullName evidence="11">enoyl-[acyl-carrier-protein] reductase</fullName>
        <ecNumber evidence="11">1.3.1.104</ecNumber>
    </recommendedName>
</protein>
<keyword evidence="6" id="KW-0809">Transit peptide</keyword>
<organism evidence="14 15">
    <name type="scientific">Aspergillus nanangensis</name>
    <dbReference type="NCBI Taxonomy" id="2582783"/>
    <lineage>
        <taxon>Eukaryota</taxon>
        <taxon>Fungi</taxon>
        <taxon>Dikarya</taxon>
        <taxon>Ascomycota</taxon>
        <taxon>Pezizomycotina</taxon>
        <taxon>Eurotiomycetes</taxon>
        <taxon>Eurotiomycetidae</taxon>
        <taxon>Eurotiales</taxon>
        <taxon>Aspergillaceae</taxon>
        <taxon>Aspergillus</taxon>
        <taxon>Aspergillus subgen. Circumdati</taxon>
    </lineage>
</organism>
<evidence type="ECO:0000256" key="7">
    <source>
        <dbReference type="ARBA" id="ARBA00023002"/>
    </source>
</evidence>
<dbReference type="SMART" id="SM00829">
    <property type="entry name" value="PKS_ER"/>
    <property type="match status" value="1"/>
</dbReference>
<name>A0AAD4CMD5_ASPNN</name>
<dbReference type="SUPFAM" id="SSF50129">
    <property type="entry name" value="GroES-like"/>
    <property type="match status" value="1"/>
</dbReference>
<keyword evidence="3" id="KW-0444">Lipid biosynthesis</keyword>
<proteinExistence type="inferred from homology"/>
<accession>A0AAD4CMD5</accession>
<evidence type="ECO:0000256" key="8">
    <source>
        <dbReference type="ARBA" id="ARBA00023098"/>
    </source>
</evidence>
<gene>
    <name evidence="14" type="ORF">FE257_008167</name>
</gene>
<dbReference type="GO" id="GO:0141148">
    <property type="term" value="F:enoyl-[acyl-carrier-protein] reductase (NADPH) activity"/>
    <property type="evidence" value="ECO:0007669"/>
    <property type="project" value="UniProtKB-EC"/>
</dbReference>
<dbReference type="SUPFAM" id="SSF51735">
    <property type="entry name" value="NAD(P)-binding Rossmann-fold domains"/>
    <property type="match status" value="1"/>
</dbReference>
<dbReference type="Gene3D" id="3.90.180.10">
    <property type="entry name" value="Medium-chain alcohol dehydrogenases, catalytic domain"/>
    <property type="match status" value="1"/>
</dbReference>